<dbReference type="Pfam" id="PF06750">
    <property type="entry name" value="A24_N_bact"/>
    <property type="match status" value="1"/>
</dbReference>
<feature type="transmembrane region" description="Helical" evidence="19">
    <location>
        <begin position="12"/>
        <end position="33"/>
    </location>
</feature>
<gene>
    <name evidence="22" type="ORF">FHW18_001380</name>
</gene>
<dbReference type="AlphaFoldDB" id="A0A7Y9LJM2"/>
<comment type="caution">
    <text evidence="22">The sequence shown here is derived from an EMBL/GenBank/DDBJ whole genome shotgun (WGS) entry which is preliminary data.</text>
</comment>
<keyword evidence="10 18" id="KW-0378">Hydrolase</keyword>
<dbReference type="EC" id="2.1.1.-" evidence="18"/>
<dbReference type="EC" id="3.4.23.43" evidence="15 18"/>
<evidence type="ECO:0000256" key="16">
    <source>
        <dbReference type="ARBA" id="ARBA00071870"/>
    </source>
</evidence>
<dbReference type="InterPro" id="IPR014032">
    <property type="entry name" value="Peptidase_A24A_bac"/>
</dbReference>
<evidence type="ECO:0000259" key="20">
    <source>
        <dbReference type="Pfam" id="PF01478"/>
    </source>
</evidence>
<keyword evidence="13 18" id="KW-0511">Multifunctional enzyme</keyword>
<dbReference type="InterPro" id="IPR010627">
    <property type="entry name" value="Prepilin_pept_A24_N"/>
</dbReference>
<feature type="domain" description="Prepilin peptidase A24 N-terminal" evidence="21">
    <location>
        <begin position="20"/>
        <end position="140"/>
    </location>
</feature>
<accession>A0A7Y9LJM2</accession>
<evidence type="ECO:0000256" key="17">
    <source>
        <dbReference type="RuleBase" id="RU003793"/>
    </source>
</evidence>
<keyword evidence="9 18" id="KW-0812">Transmembrane</keyword>
<evidence type="ECO:0000256" key="18">
    <source>
        <dbReference type="RuleBase" id="RU003794"/>
    </source>
</evidence>
<organism evidence="22 23">
    <name type="scientific">Pigmentiphaga litoralis</name>
    <dbReference type="NCBI Taxonomy" id="516702"/>
    <lineage>
        <taxon>Bacteria</taxon>
        <taxon>Pseudomonadati</taxon>
        <taxon>Pseudomonadota</taxon>
        <taxon>Betaproteobacteria</taxon>
        <taxon>Burkholderiales</taxon>
        <taxon>Alcaligenaceae</taxon>
        <taxon>Pigmentiphaga</taxon>
    </lineage>
</organism>
<dbReference type="InterPro" id="IPR000045">
    <property type="entry name" value="Prepilin_IV_endopep_pep"/>
</dbReference>
<name>A0A7Y9LJM2_9BURK</name>
<evidence type="ECO:0000256" key="9">
    <source>
        <dbReference type="ARBA" id="ARBA00022692"/>
    </source>
</evidence>
<dbReference type="InterPro" id="IPR050882">
    <property type="entry name" value="Prepilin_peptidase/N-MTase"/>
</dbReference>
<comment type="similarity">
    <text evidence="2 17">Belongs to the peptidase A24 family.</text>
</comment>
<dbReference type="GO" id="GO:0005886">
    <property type="term" value="C:plasma membrane"/>
    <property type="evidence" value="ECO:0007669"/>
    <property type="project" value="UniProtKB-SubCell"/>
</dbReference>
<evidence type="ECO:0000256" key="3">
    <source>
        <dbReference type="ARBA" id="ARBA00022475"/>
    </source>
</evidence>
<protein>
    <recommendedName>
        <fullName evidence="16 18">Prepilin leader peptidase/N-methyltransferase</fullName>
        <ecNumber evidence="18">2.1.1.-</ecNumber>
        <ecNumber evidence="15 18">3.4.23.43</ecNumber>
    </recommendedName>
</protein>
<dbReference type="GO" id="GO:0032259">
    <property type="term" value="P:methylation"/>
    <property type="evidence" value="ECO:0007669"/>
    <property type="project" value="UniProtKB-KW"/>
</dbReference>
<dbReference type="RefSeq" id="WP_179584657.1">
    <property type="nucleotide sequence ID" value="NZ_JACBYR010000001.1"/>
</dbReference>
<evidence type="ECO:0000256" key="4">
    <source>
        <dbReference type="ARBA" id="ARBA00022519"/>
    </source>
</evidence>
<evidence type="ECO:0000259" key="21">
    <source>
        <dbReference type="Pfam" id="PF06750"/>
    </source>
</evidence>
<evidence type="ECO:0000256" key="7">
    <source>
        <dbReference type="ARBA" id="ARBA00022679"/>
    </source>
</evidence>
<evidence type="ECO:0000313" key="22">
    <source>
        <dbReference type="EMBL" id="NYE82109.1"/>
    </source>
</evidence>
<dbReference type="GO" id="GO:0006465">
    <property type="term" value="P:signal peptide processing"/>
    <property type="evidence" value="ECO:0007669"/>
    <property type="project" value="TreeGrafter"/>
</dbReference>
<feature type="transmembrane region" description="Helical" evidence="19">
    <location>
        <begin position="175"/>
        <end position="193"/>
    </location>
</feature>
<evidence type="ECO:0000256" key="10">
    <source>
        <dbReference type="ARBA" id="ARBA00022801"/>
    </source>
</evidence>
<evidence type="ECO:0000256" key="1">
    <source>
        <dbReference type="ARBA" id="ARBA00004429"/>
    </source>
</evidence>
<dbReference type="Pfam" id="PF01478">
    <property type="entry name" value="Peptidase_A24"/>
    <property type="match status" value="1"/>
</dbReference>
<keyword evidence="12 19" id="KW-0472">Membrane</keyword>
<dbReference type="PANTHER" id="PTHR30487:SF0">
    <property type="entry name" value="PREPILIN LEADER PEPTIDASE_N-METHYLTRANSFERASE-RELATED"/>
    <property type="match status" value="1"/>
</dbReference>
<feature type="domain" description="Prepilin type IV endopeptidase peptidase" evidence="20">
    <location>
        <begin position="153"/>
        <end position="260"/>
    </location>
</feature>
<evidence type="ECO:0000256" key="2">
    <source>
        <dbReference type="ARBA" id="ARBA00005801"/>
    </source>
</evidence>
<evidence type="ECO:0000256" key="15">
    <source>
        <dbReference type="ARBA" id="ARBA00067082"/>
    </source>
</evidence>
<evidence type="ECO:0000256" key="8">
    <source>
        <dbReference type="ARBA" id="ARBA00022691"/>
    </source>
</evidence>
<dbReference type="Proteomes" id="UP000542125">
    <property type="component" value="Unassembled WGS sequence"/>
</dbReference>
<proteinExistence type="inferred from homology"/>
<dbReference type="PANTHER" id="PTHR30487">
    <property type="entry name" value="TYPE 4 PREPILIN-LIKE PROTEINS LEADER PEPTIDE-PROCESSING ENZYME"/>
    <property type="match status" value="1"/>
</dbReference>
<keyword evidence="6 18" id="KW-0645">Protease</keyword>
<feature type="transmembrane region" description="Helical" evidence="19">
    <location>
        <begin position="277"/>
        <end position="295"/>
    </location>
</feature>
<evidence type="ECO:0000256" key="11">
    <source>
        <dbReference type="ARBA" id="ARBA00022989"/>
    </source>
</evidence>
<evidence type="ECO:0000256" key="12">
    <source>
        <dbReference type="ARBA" id="ARBA00023136"/>
    </source>
</evidence>
<dbReference type="EMBL" id="JACBYR010000001">
    <property type="protein sequence ID" value="NYE82109.1"/>
    <property type="molecule type" value="Genomic_DNA"/>
</dbReference>
<keyword evidence="7 18" id="KW-0808">Transferase</keyword>
<keyword evidence="23" id="KW-1185">Reference proteome</keyword>
<evidence type="ECO:0000256" key="13">
    <source>
        <dbReference type="ARBA" id="ARBA00023268"/>
    </source>
</evidence>
<dbReference type="GO" id="GO:0008168">
    <property type="term" value="F:methyltransferase activity"/>
    <property type="evidence" value="ECO:0007669"/>
    <property type="project" value="UniProtKB-KW"/>
</dbReference>
<keyword evidence="8" id="KW-0949">S-adenosyl-L-methionine</keyword>
<keyword evidence="4" id="KW-0997">Cell inner membrane</keyword>
<dbReference type="GO" id="GO:0004190">
    <property type="term" value="F:aspartic-type endopeptidase activity"/>
    <property type="evidence" value="ECO:0007669"/>
    <property type="project" value="UniProtKB-EC"/>
</dbReference>
<evidence type="ECO:0000256" key="5">
    <source>
        <dbReference type="ARBA" id="ARBA00022603"/>
    </source>
</evidence>
<evidence type="ECO:0000256" key="14">
    <source>
        <dbReference type="ARBA" id="ARBA00050401"/>
    </source>
</evidence>
<dbReference type="Gene3D" id="1.20.120.1220">
    <property type="match status" value="1"/>
</dbReference>
<keyword evidence="3" id="KW-1003">Cell membrane</keyword>
<evidence type="ECO:0000256" key="6">
    <source>
        <dbReference type="ARBA" id="ARBA00022670"/>
    </source>
</evidence>
<evidence type="ECO:0000313" key="23">
    <source>
        <dbReference type="Proteomes" id="UP000542125"/>
    </source>
</evidence>
<comment type="catalytic activity">
    <reaction evidence="14 18">
        <text>Typically cleaves a -Gly-|-Phe- bond to release an N-terminal, basic peptide of 5-8 residues from type IV prepilin, and then N-methylates the new N-terminal amino group, the methyl donor being S-adenosyl-L-methionine.</text>
        <dbReference type="EC" id="3.4.23.43"/>
    </reaction>
</comment>
<sequence length="301" mass="31666">MEFLQLLSASPGVALALAAVLGLIIGSFLNVVIARLPVMMQREWEAQCRELIASSGEGQDRAAIEAALSGEVHAEPIRFNLSNPPSHCPTCKQPIAWYRNIPVVSWLLLRGKCSNCGTAISWRYPVVELLTAALFAACVAMLGVTGAALAGMAFCAACVALAFIDADTSFLPDDITLPLLWGGLLVNLFALFVPISEAVVGAMAGYLALWLVYWAFKLLTGKEGMGYGDFKLLAAIGAWMGWQALPVVILASSIAGVLIGGGMILSGRAARGQALPFGPYLAVAGVAVLLSNGAWRGLMGW</sequence>
<keyword evidence="5 18" id="KW-0489">Methyltransferase</keyword>
<keyword evidence="11 19" id="KW-1133">Transmembrane helix</keyword>
<comment type="function">
    <text evidence="18">Plays an essential role in type IV pili and type II pseudopili formation by proteolytically removing the leader sequence from substrate proteins and subsequently monomethylating the alpha-amino group of the newly exposed N-terminal phenylalanine.</text>
</comment>
<feature type="transmembrane region" description="Helical" evidence="19">
    <location>
        <begin position="130"/>
        <end position="163"/>
    </location>
</feature>
<comment type="subcellular location">
    <subcellularLocation>
        <location evidence="1">Cell inner membrane</location>
        <topology evidence="1">Multi-pass membrane protein</topology>
    </subcellularLocation>
    <subcellularLocation>
        <location evidence="18">Cell membrane</location>
        <topology evidence="18">Multi-pass membrane protein</topology>
    </subcellularLocation>
</comment>
<evidence type="ECO:0000256" key="19">
    <source>
        <dbReference type="SAM" id="Phobius"/>
    </source>
</evidence>
<dbReference type="PRINTS" id="PR00864">
    <property type="entry name" value="PREPILNPTASE"/>
</dbReference>
<reference evidence="22 23" key="1">
    <citation type="submission" date="2020-07" db="EMBL/GenBank/DDBJ databases">
        <title>Genomic Encyclopedia of Type Strains, Phase IV (KMG-V): Genome sequencing to study the core and pangenomes of soil and plant-associated prokaryotes.</title>
        <authorList>
            <person name="Whitman W."/>
        </authorList>
    </citation>
    <scope>NUCLEOTIDE SEQUENCE [LARGE SCALE GENOMIC DNA]</scope>
    <source>
        <strain evidence="22 23">SAS40</strain>
    </source>
</reference>
<feature type="transmembrane region" description="Helical" evidence="19">
    <location>
        <begin position="236"/>
        <end position="265"/>
    </location>
</feature>
<dbReference type="FunFam" id="1.20.120.1220:FF:000001">
    <property type="entry name" value="Type 4 prepilin-like proteins leader peptide-processing enzyme"/>
    <property type="match status" value="1"/>
</dbReference>